<evidence type="ECO:0000256" key="1">
    <source>
        <dbReference type="SAM" id="SignalP"/>
    </source>
</evidence>
<keyword evidence="4" id="KW-1185">Reference proteome</keyword>
<feature type="signal peptide" evidence="1">
    <location>
        <begin position="1"/>
        <end position="26"/>
    </location>
</feature>
<evidence type="ECO:0000259" key="2">
    <source>
        <dbReference type="Pfam" id="PF06283"/>
    </source>
</evidence>
<dbReference type="Proteomes" id="UP000776276">
    <property type="component" value="Unassembled WGS sequence"/>
</dbReference>
<protein>
    <submittedName>
        <fullName evidence="3">ThuA domain-containing protein</fullName>
    </submittedName>
</protein>
<dbReference type="PANTHER" id="PTHR40469:SF2">
    <property type="entry name" value="GALACTOSE-BINDING DOMAIN-LIKE SUPERFAMILY PROTEIN"/>
    <property type="match status" value="1"/>
</dbReference>
<proteinExistence type="predicted"/>
<evidence type="ECO:0000313" key="3">
    <source>
        <dbReference type="EMBL" id="MBU3078219.1"/>
    </source>
</evidence>
<dbReference type="InterPro" id="IPR029010">
    <property type="entry name" value="ThuA-like"/>
</dbReference>
<dbReference type="Pfam" id="PF06283">
    <property type="entry name" value="ThuA"/>
    <property type="match status" value="1"/>
</dbReference>
<feature type="chain" id="PRO_5047291197" evidence="1">
    <location>
        <begin position="27"/>
        <end position="299"/>
    </location>
</feature>
<dbReference type="EMBL" id="JAHKRT010000004">
    <property type="protein sequence ID" value="MBU3078219.1"/>
    <property type="molecule type" value="Genomic_DNA"/>
</dbReference>
<comment type="caution">
    <text evidence="3">The sequence shown here is derived from an EMBL/GenBank/DDBJ whole genome shotgun (WGS) entry which is preliminary data.</text>
</comment>
<gene>
    <name evidence="3" type="ORF">KOF26_10100</name>
</gene>
<reference evidence="3 4" key="1">
    <citation type="submission" date="2021-06" db="EMBL/GenBank/DDBJ databases">
        <title>Sphingomonas sp. XMGL2, whole genome shotgun sequencing project.</title>
        <authorList>
            <person name="Zhao G."/>
            <person name="Shen L."/>
        </authorList>
    </citation>
    <scope>NUCLEOTIDE SEQUENCE [LARGE SCALE GENOMIC DNA]</scope>
    <source>
        <strain evidence="3 4">XMGL2</strain>
    </source>
</reference>
<dbReference type="PANTHER" id="PTHR40469">
    <property type="entry name" value="SECRETED GLYCOSYL HYDROLASE"/>
    <property type="match status" value="1"/>
</dbReference>
<accession>A0ABS6BLV2</accession>
<sequence>MKSMKHWMPAVALAAASLALASPSSAQVDANGVPTGTQKPRIPGQNLNGMHIYLRAGLKTHNAGQHDYPQFLADWSKLLTQHGAVVDGSLHQPLADELAKTDVMIVYKGDMGFLTPEERAALNAYVKRGGGIVILHDAMCGPDPVEMAGWVGAGKKHGEVNYTLDSNVPYTVVDKASPIMKGVDNLVLNPEEAFYKMTWAENPKIHVLATTVIDDTPAARQGGGVGQTVPQIWTYEHTVAGGQPARAFVFMQGHTYASFSNPQVRDMLLRGISWAAKHPVDELVDYKQPPAPARAPRAN</sequence>
<keyword evidence="1" id="KW-0732">Signal</keyword>
<name>A0ABS6BLV2_9SPHN</name>
<feature type="domain" description="ThuA-like" evidence="2">
    <location>
        <begin position="65"/>
        <end position="275"/>
    </location>
</feature>
<organism evidence="3 4">
    <name type="scientific">Sphingomonas quercus</name>
    <dbReference type="NCBI Taxonomy" id="2842451"/>
    <lineage>
        <taxon>Bacteria</taxon>
        <taxon>Pseudomonadati</taxon>
        <taxon>Pseudomonadota</taxon>
        <taxon>Alphaproteobacteria</taxon>
        <taxon>Sphingomonadales</taxon>
        <taxon>Sphingomonadaceae</taxon>
        <taxon>Sphingomonas</taxon>
    </lineage>
</organism>
<evidence type="ECO:0000313" key="4">
    <source>
        <dbReference type="Proteomes" id="UP000776276"/>
    </source>
</evidence>
<dbReference type="RefSeq" id="WP_216323990.1">
    <property type="nucleotide sequence ID" value="NZ_JAHKRT010000004.1"/>
</dbReference>